<sequence>SELAKTPRKSVSSDLKSDPEITIDVPQCSKGHSASDKVQLKTTLTPNNDKSEFLSTAPRGLRKRLIVPRSHSDSESEYSASNSEDDEGVAQEYEEDTNEVILSEQIQAQNRVVSAPVCKETPSKKMKRDK</sequence>
<name>A0A643BUK1_BALPH</name>
<feature type="non-terminal residue" evidence="2">
    <location>
        <position position="1"/>
    </location>
</feature>
<dbReference type="Proteomes" id="UP000437017">
    <property type="component" value="Unassembled WGS sequence"/>
</dbReference>
<dbReference type="OrthoDB" id="20198at2759"/>
<feature type="region of interest" description="Disordered" evidence="1">
    <location>
        <begin position="1"/>
        <end position="130"/>
    </location>
</feature>
<proteinExistence type="predicted"/>
<organism evidence="2 3">
    <name type="scientific">Balaenoptera physalus</name>
    <name type="common">Fin whale</name>
    <name type="synonym">Balaena physalus</name>
    <dbReference type="NCBI Taxonomy" id="9770"/>
    <lineage>
        <taxon>Eukaryota</taxon>
        <taxon>Metazoa</taxon>
        <taxon>Chordata</taxon>
        <taxon>Craniata</taxon>
        <taxon>Vertebrata</taxon>
        <taxon>Euteleostomi</taxon>
        <taxon>Mammalia</taxon>
        <taxon>Eutheria</taxon>
        <taxon>Laurasiatheria</taxon>
        <taxon>Artiodactyla</taxon>
        <taxon>Whippomorpha</taxon>
        <taxon>Cetacea</taxon>
        <taxon>Mysticeti</taxon>
        <taxon>Balaenopteridae</taxon>
        <taxon>Balaenoptera</taxon>
    </lineage>
</organism>
<dbReference type="EMBL" id="SGJD01004322">
    <property type="protein sequence ID" value="KAB0391689.1"/>
    <property type="molecule type" value="Genomic_DNA"/>
</dbReference>
<feature type="compositionally biased region" description="Acidic residues" evidence="1">
    <location>
        <begin position="83"/>
        <end position="98"/>
    </location>
</feature>
<feature type="non-terminal residue" evidence="2">
    <location>
        <position position="130"/>
    </location>
</feature>
<accession>A0A643BUK1</accession>
<gene>
    <name evidence="2" type="ORF">E2I00_013929</name>
</gene>
<comment type="caution">
    <text evidence="2">The sequence shown here is derived from an EMBL/GenBank/DDBJ whole genome shotgun (WGS) entry which is preliminary data.</text>
</comment>
<reference evidence="2 3" key="1">
    <citation type="journal article" date="2019" name="PLoS ONE">
        <title>Genomic analyses reveal an absence of contemporary introgressive admixture between fin whales and blue whales, despite known hybrids.</title>
        <authorList>
            <person name="Westbury M.V."/>
            <person name="Petersen B."/>
            <person name="Lorenzen E.D."/>
        </authorList>
    </citation>
    <scope>NUCLEOTIDE SEQUENCE [LARGE SCALE GENOMIC DNA]</scope>
    <source>
        <strain evidence="2">FinWhale-01</strain>
    </source>
</reference>
<protein>
    <submittedName>
        <fullName evidence="2">Uncharacterized protein</fullName>
    </submittedName>
</protein>
<evidence type="ECO:0000313" key="2">
    <source>
        <dbReference type="EMBL" id="KAB0391689.1"/>
    </source>
</evidence>
<keyword evidence="3" id="KW-1185">Reference proteome</keyword>
<evidence type="ECO:0000256" key="1">
    <source>
        <dbReference type="SAM" id="MobiDB-lite"/>
    </source>
</evidence>
<dbReference type="AlphaFoldDB" id="A0A643BUK1"/>
<evidence type="ECO:0000313" key="3">
    <source>
        <dbReference type="Proteomes" id="UP000437017"/>
    </source>
</evidence>